<dbReference type="Gene3D" id="3.40.630.30">
    <property type="match status" value="1"/>
</dbReference>
<dbReference type="GO" id="GO:0005840">
    <property type="term" value="C:ribosome"/>
    <property type="evidence" value="ECO:0007669"/>
    <property type="project" value="UniProtKB-KW"/>
</dbReference>
<sequence length="201" mass="22072">MTVAWMLPASPRRPWTPPPPARVPASVAAAYWTVTRDGTHLRPMTVRDAGPGRDFLLTQYAAFNADDNTVEGDRAFRDFVAVPALTARLAAGSVVQVADRRGTVLGVCEMHRDGYLTLLYVRGDHQGRGLGRRLFEQTLTRLRAVVPDLARIRVRATPYALGFYRALGFHALADDAVEAQGLRFHPLELPLEADAPAVTDT</sequence>
<gene>
    <name evidence="2" type="ORF">GGD88_000710</name>
</gene>
<name>A0A7W6RXQ9_9PROT</name>
<evidence type="ECO:0000313" key="2">
    <source>
        <dbReference type="EMBL" id="MBB4284996.1"/>
    </source>
</evidence>
<evidence type="ECO:0000313" key="3">
    <source>
        <dbReference type="Proteomes" id="UP000555728"/>
    </source>
</evidence>
<dbReference type="InterPro" id="IPR052564">
    <property type="entry name" value="N-acetyltrans/Recomb-assoc"/>
</dbReference>
<dbReference type="PANTHER" id="PTHR43451">
    <property type="entry name" value="ACETYLTRANSFERASE (GNAT) FAMILY PROTEIN"/>
    <property type="match status" value="1"/>
</dbReference>
<organism evidence="2 3">
    <name type="scientific">Roseospira goensis</name>
    <dbReference type="NCBI Taxonomy" id="391922"/>
    <lineage>
        <taxon>Bacteria</taxon>
        <taxon>Pseudomonadati</taxon>
        <taxon>Pseudomonadota</taxon>
        <taxon>Alphaproteobacteria</taxon>
        <taxon>Rhodospirillales</taxon>
        <taxon>Rhodospirillaceae</taxon>
        <taxon>Roseospira</taxon>
    </lineage>
</organism>
<dbReference type="PROSITE" id="PS51186">
    <property type="entry name" value="GNAT"/>
    <property type="match status" value="1"/>
</dbReference>
<dbReference type="PANTHER" id="PTHR43451:SF1">
    <property type="entry name" value="ACETYLTRANSFERASE"/>
    <property type="match status" value="1"/>
</dbReference>
<keyword evidence="2" id="KW-0689">Ribosomal protein</keyword>
<keyword evidence="3" id="KW-1185">Reference proteome</keyword>
<evidence type="ECO:0000259" key="1">
    <source>
        <dbReference type="PROSITE" id="PS51186"/>
    </source>
</evidence>
<dbReference type="CDD" id="cd04301">
    <property type="entry name" value="NAT_SF"/>
    <property type="match status" value="1"/>
</dbReference>
<reference evidence="2 3" key="1">
    <citation type="submission" date="2020-08" db="EMBL/GenBank/DDBJ databases">
        <title>Genome sequencing of Purple Non-Sulfur Bacteria from various extreme environments.</title>
        <authorList>
            <person name="Mayer M."/>
        </authorList>
    </citation>
    <scope>NUCLEOTIDE SEQUENCE [LARGE SCALE GENOMIC DNA]</scope>
    <source>
        <strain evidence="2 3">JA135</strain>
    </source>
</reference>
<dbReference type="EMBL" id="JACIGI010000004">
    <property type="protein sequence ID" value="MBB4284996.1"/>
    <property type="molecule type" value="Genomic_DNA"/>
</dbReference>
<feature type="domain" description="N-acetyltransferase" evidence="1">
    <location>
        <begin position="44"/>
        <end position="192"/>
    </location>
</feature>
<dbReference type="AlphaFoldDB" id="A0A7W6RXQ9"/>
<dbReference type="GO" id="GO:0016747">
    <property type="term" value="F:acyltransferase activity, transferring groups other than amino-acyl groups"/>
    <property type="evidence" value="ECO:0007669"/>
    <property type="project" value="InterPro"/>
</dbReference>
<protein>
    <submittedName>
        <fullName evidence="2">Ribosomal protein S18 acetylase RimI-like enzyme</fullName>
    </submittedName>
</protein>
<dbReference type="RefSeq" id="WP_184431765.1">
    <property type="nucleotide sequence ID" value="NZ_JACIGI010000004.1"/>
</dbReference>
<dbReference type="Pfam" id="PF13673">
    <property type="entry name" value="Acetyltransf_10"/>
    <property type="match status" value="1"/>
</dbReference>
<dbReference type="InterPro" id="IPR016181">
    <property type="entry name" value="Acyl_CoA_acyltransferase"/>
</dbReference>
<dbReference type="SUPFAM" id="SSF55729">
    <property type="entry name" value="Acyl-CoA N-acyltransferases (Nat)"/>
    <property type="match status" value="1"/>
</dbReference>
<proteinExistence type="predicted"/>
<dbReference type="InterPro" id="IPR000182">
    <property type="entry name" value="GNAT_dom"/>
</dbReference>
<keyword evidence="2" id="KW-0687">Ribonucleoprotein</keyword>
<accession>A0A7W6RXQ9</accession>
<dbReference type="Proteomes" id="UP000555728">
    <property type="component" value="Unassembled WGS sequence"/>
</dbReference>
<comment type="caution">
    <text evidence="2">The sequence shown here is derived from an EMBL/GenBank/DDBJ whole genome shotgun (WGS) entry which is preliminary data.</text>
</comment>